<keyword evidence="5 10" id="KW-0732">Signal</keyword>
<evidence type="ECO:0000256" key="3">
    <source>
        <dbReference type="ARBA" id="ARBA00009561"/>
    </source>
</evidence>
<comment type="subcellular location">
    <subcellularLocation>
        <location evidence="2">Endoplasmic reticulum membrane</location>
        <topology evidence="2">Multi-pass membrane protein</topology>
    </subcellularLocation>
</comment>
<dbReference type="GO" id="GO:0018279">
    <property type="term" value="P:protein N-linked glycosylation via asparagine"/>
    <property type="evidence" value="ECO:0007669"/>
    <property type="project" value="TreeGrafter"/>
</dbReference>
<evidence type="ECO:0000256" key="1">
    <source>
        <dbReference type="ARBA" id="ARBA00002791"/>
    </source>
</evidence>
<evidence type="ECO:0000313" key="11">
    <source>
        <dbReference type="EMBL" id="KIJ44078.1"/>
    </source>
</evidence>
<name>A0A0C9ULY7_SPHS4</name>
<dbReference type="EMBL" id="KN837119">
    <property type="protein sequence ID" value="KIJ44078.1"/>
    <property type="molecule type" value="Genomic_DNA"/>
</dbReference>
<evidence type="ECO:0000313" key="12">
    <source>
        <dbReference type="Proteomes" id="UP000054279"/>
    </source>
</evidence>
<keyword evidence="6" id="KW-0256">Endoplasmic reticulum</keyword>
<dbReference type="InterPro" id="IPR036249">
    <property type="entry name" value="Thioredoxin-like_sf"/>
</dbReference>
<accession>A0A0C9ULY7</accession>
<evidence type="ECO:0000256" key="6">
    <source>
        <dbReference type="ARBA" id="ARBA00022824"/>
    </source>
</evidence>
<feature type="compositionally biased region" description="Polar residues" evidence="9">
    <location>
        <begin position="138"/>
        <end position="158"/>
    </location>
</feature>
<evidence type="ECO:0000256" key="8">
    <source>
        <dbReference type="ARBA" id="ARBA00023136"/>
    </source>
</evidence>
<organism evidence="11 12">
    <name type="scientific">Sphaerobolus stellatus (strain SS14)</name>
    <dbReference type="NCBI Taxonomy" id="990650"/>
    <lineage>
        <taxon>Eukaryota</taxon>
        <taxon>Fungi</taxon>
        <taxon>Dikarya</taxon>
        <taxon>Basidiomycota</taxon>
        <taxon>Agaricomycotina</taxon>
        <taxon>Agaricomycetes</taxon>
        <taxon>Phallomycetidae</taxon>
        <taxon>Geastrales</taxon>
        <taxon>Sphaerobolaceae</taxon>
        <taxon>Sphaerobolus</taxon>
    </lineage>
</organism>
<dbReference type="GO" id="GO:0008250">
    <property type="term" value="C:oligosaccharyltransferase complex"/>
    <property type="evidence" value="ECO:0007669"/>
    <property type="project" value="TreeGrafter"/>
</dbReference>
<evidence type="ECO:0000256" key="4">
    <source>
        <dbReference type="ARBA" id="ARBA00022692"/>
    </source>
</evidence>
<evidence type="ECO:0000256" key="7">
    <source>
        <dbReference type="ARBA" id="ARBA00022989"/>
    </source>
</evidence>
<reference evidence="11 12" key="1">
    <citation type="submission" date="2014-06" db="EMBL/GenBank/DDBJ databases">
        <title>Evolutionary Origins and Diversification of the Mycorrhizal Mutualists.</title>
        <authorList>
            <consortium name="DOE Joint Genome Institute"/>
            <consortium name="Mycorrhizal Genomics Consortium"/>
            <person name="Kohler A."/>
            <person name="Kuo A."/>
            <person name="Nagy L.G."/>
            <person name="Floudas D."/>
            <person name="Copeland A."/>
            <person name="Barry K.W."/>
            <person name="Cichocki N."/>
            <person name="Veneault-Fourrey C."/>
            <person name="LaButti K."/>
            <person name="Lindquist E.A."/>
            <person name="Lipzen A."/>
            <person name="Lundell T."/>
            <person name="Morin E."/>
            <person name="Murat C."/>
            <person name="Riley R."/>
            <person name="Ohm R."/>
            <person name="Sun H."/>
            <person name="Tunlid A."/>
            <person name="Henrissat B."/>
            <person name="Grigoriev I.V."/>
            <person name="Hibbett D.S."/>
            <person name="Martin F."/>
        </authorList>
    </citation>
    <scope>NUCLEOTIDE SEQUENCE [LARGE SCALE GENOMIC DNA]</scope>
    <source>
        <strain evidence="11 12">SS14</strain>
    </source>
</reference>
<dbReference type="Proteomes" id="UP000054279">
    <property type="component" value="Unassembled WGS sequence"/>
</dbReference>
<dbReference type="SUPFAM" id="SSF52833">
    <property type="entry name" value="Thioredoxin-like"/>
    <property type="match status" value="1"/>
</dbReference>
<evidence type="ECO:0008006" key="13">
    <source>
        <dbReference type="Google" id="ProtNLM"/>
    </source>
</evidence>
<feature type="chain" id="PRO_5002204883" description="Thioredoxin domain-containing protein" evidence="10">
    <location>
        <begin position="17"/>
        <end position="158"/>
    </location>
</feature>
<gene>
    <name evidence="11" type="ORF">M422DRAFT_252570</name>
</gene>
<dbReference type="Pfam" id="PF04756">
    <property type="entry name" value="OST3_OST6"/>
    <property type="match status" value="1"/>
</dbReference>
<evidence type="ECO:0000256" key="9">
    <source>
        <dbReference type="SAM" id="MobiDB-lite"/>
    </source>
</evidence>
<dbReference type="InterPro" id="IPR021149">
    <property type="entry name" value="OligosaccharylTrfase_OST3/OST6"/>
</dbReference>
<dbReference type="HOGENOM" id="CLU_1670514_0_0_1"/>
<comment type="similarity">
    <text evidence="3">Belongs to the OST3/OST6 family.</text>
</comment>
<evidence type="ECO:0000256" key="10">
    <source>
        <dbReference type="SAM" id="SignalP"/>
    </source>
</evidence>
<dbReference type="AlphaFoldDB" id="A0A0C9ULY7"/>
<feature type="signal peptide" evidence="10">
    <location>
        <begin position="1"/>
        <end position="16"/>
    </location>
</feature>
<feature type="region of interest" description="Disordered" evidence="9">
    <location>
        <begin position="129"/>
        <end position="158"/>
    </location>
</feature>
<proteinExistence type="inferred from homology"/>
<evidence type="ECO:0000256" key="2">
    <source>
        <dbReference type="ARBA" id="ARBA00004477"/>
    </source>
</evidence>
<comment type="function">
    <text evidence="1">Subunit of the oligosaccharyl transferase (OST) complex that catalyzes the initial transfer of a defined glycan (Glc(3)Man(9)GlcNAc(2) in eukaryotes) from the lipid carrier dolichol-pyrophosphate to an asparagine residue within an Asn-X-Ser/Thr consensus motif in nascent polypeptide chains, the first step in protein N-glycosylation. N-glycosylation occurs cotranslationally and the complex associates with the Sec61 complex at the channel-forming translocon complex that mediates protein translocation across the endoplasmic reticulum (ER). All subunits are required for a maximal enzyme activity.</text>
</comment>
<keyword evidence="8" id="KW-0472">Membrane</keyword>
<sequence length="158" mass="16836">MLLLSLLPLFALSAFAAKNSASADPRDQLIALAAEGNGVIKLDDDTYNLLTSPSRNWSAIVQLTALNSFKCGPCKELDPAFRTLGRAWTKVPTANRNDHFFASLDFEDGKHTFNKLGLSSAPAIRVFPAAKGPRKPHSGNTDPISSSPLSTAVSTPPS</sequence>
<keyword evidence="12" id="KW-1185">Reference proteome</keyword>
<keyword evidence="7" id="KW-1133">Transmembrane helix</keyword>
<keyword evidence="4" id="KW-0812">Transmembrane</keyword>
<dbReference type="Gene3D" id="3.40.30.10">
    <property type="entry name" value="Glutaredoxin"/>
    <property type="match status" value="1"/>
</dbReference>
<dbReference type="PANTHER" id="PTHR12692:SF0">
    <property type="entry name" value="GH11935P"/>
    <property type="match status" value="1"/>
</dbReference>
<dbReference type="OrthoDB" id="67566at2759"/>
<dbReference type="PANTHER" id="PTHR12692">
    <property type="entry name" value="DOLICHYL-DIPHOSPHOOLIGOSACCHARIDE--PROTEIN GLYCOSYLTRANSFERASE-RELATED"/>
    <property type="match status" value="1"/>
</dbReference>
<evidence type="ECO:0000256" key="5">
    <source>
        <dbReference type="ARBA" id="ARBA00022729"/>
    </source>
</evidence>
<protein>
    <recommendedName>
        <fullName evidence="13">Thioredoxin domain-containing protein</fullName>
    </recommendedName>
</protein>